<accession>A0A6C0LWJ3</accession>
<feature type="compositionally biased region" description="Low complexity" evidence="1">
    <location>
        <begin position="29"/>
        <end position="42"/>
    </location>
</feature>
<dbReference type="EMBL" id="MN740569">
    <property type="protein sequence ID" value="QHU34378.1"/>
    <property type="molecule type" value="Genomic_DNA"/>
</dbReference>
<evidence type="ECO:0000313" key="2">
    <source>
        <dbReference type="EMBL" id="QHU34378.1"/>
    </source>
</evidence>
<dbReference type="AlphaFoldDB" id="A0A6C0LWJ3"/>
<organism evidence="2">
    <name type="scientific">viral metagenome</name>
    <dbReference type="NCBI Taxonomy" id="1070528"/>
    <lineage>
        <taxon>unclassified sequences</taxon>
        <taxon>metagenomes</taxon>
        <taxon>organismal metagenomes</taxon>
    </lineage>
</organism>
<sequence>MSETKPLTWRESLANAAIAAKNKVKSAASSASASARRGMAASTDKSSGEINRNINKCKLAANIICSDGKLPVAGGELFTTENTKIGDVEVIIHTATPLGTSEGMVYDEQNYQAVRRSLPSKGVKPSINDTSKMEQYEKDIVVLQPWSDKRKPITPKEAVAAEAEAVAAAAGGGFFSSMTDGVKNSVSNIKGKFGSSTEAPAVSEGGTRRVGRKSKRGRKSRKASKSRKSRKSSKSRKVRKARRGSKSRKSRRC</sequence>
<feature type="region of interest" description="Disordered" evidence="1">
    <location>
        <begin position="29"/>
        <end position="48"/>
    </location>
</feature>
<protein>
    <submittedName>
        <fullName evidence="2">Uncharacterized protein</fullName>
    </submittedName>
</protein>
<proteinExistence type="predicted"/>
<evidence type="ECO:0000256" key="1">
    <source>
        <dbReference type="SAM" id="MobiDB-lite"/>
    </source>
</evidence>
<name>A0A6C0LWJ3_9ZZZZ</name>
<feature type="compositionally biased region" description="Basic residues" evidence="1">
    <location>
        <begin position="209"/>
        <end position="253"/>
    </location>
</feature>
<reference evidence="2" key="1">
    <citation type="journal article" date="2020" name="Nature">
        <title>Giant virus diversity and host interactions through global metagenomics.</title>
        <authorList>
            <person name="Schulz F."/>
            <person name="Roux S."/>
            <person name="Paez-Espino D."/>
            <person name="Jungbluth S."/>
            <person name="Walsh D.A."/>
            <person name="Denef V.J."/>
            <person name="McMahon K.D."/>
            <person name="Konstantinidis K.T."/>
            <person name="Eloe-Fadrosh E.A."/>
            <person name="Kyrpides N.C."/>
            <person name="Woyke T."/>
        </authorList>
    </citation>
    <scope>NUCLEOTIDE SEQUENCE</scope>
    <source>
        <strain evidence="2">GVMAG-S-1016713-123</strain>
    </source>
</reference>
<feature type="region of interest" description="Disordered" evidence="1">
    <location>
        <begin position="190"/>
        <end position="253"/>
    </location>
</feature>